<feature type="coiled-coil region" evidence="11">
    <location>
        <begin position="770"/>
        <end position="807"/>
    </location>
</feature>
<keyword evidence="5" id="KW-0677">Repeat</keyword>
<proteinExistence type="evidence at transcript level"/>
<keyword evidence="7" id="KW-0966">Cell projection</keyword>
<keyword evidence="6" id="KW-0969">Cilium</keyword>
<dbReference type="PANTHER" id="PTHR45973">
    <property type="entry name" value="PROTEIN PHOSPHATASE 1 REGULATORY SUBUNIT SDS22-RELATED"/>
    <property type="match status" value="1"/>
</dbReference>
<evidence type="ECO:0000256" key="8">
    <source>
        <dbReference type="ARBA" id="ARBA00024433"/>
    </source>
</evidence>
<dbReference type="EMBL" id="GAMC01020543">
    <property type="protein sequence ID" value="JAB86012.1"/>
    <property type="molecule type" value="mRNA"/>
</dbReference>
<dbReference type="InterPro" id="IPR050576">
    <property type="entry name" value="Cilia_flagella_integrity"/>
</dbReference>
<dbReference type="FunFam" id="3.80.10.10:FF:000166">
    <property type="entry name" value="Dynein assembly factor 1, axonemal"/>
    <property type="match status" value="1"/>
</dbReference>
<reference evidence="13" key="1">
    <citation type="submission" date="2013-07" db="EMBL/GenBank/DDBJ databases">
        <authorList>
            <person name="Geib S."/>
        </authorList>
    </citation>
    <scope>NUCLEOTIDE SEQUENCE</scope>
</reference>
<evidence type="ECO:0000256" key="2">
    <source>
        <dbReference type="ARBA" id="ARBA00004138"/>
    </source>
</evidence>
<keyword evidence="11" id="KW-0175">Coiled coil</keyword>
<organism evidence="13">
    <name type="scientific">Ceratitis capitata</name>
    <name type="common">Mediterranean fruit fly</name>
    <name type="synonym">Tephritis capitata</name>
    <dbReference type="NCBI Taxonomy" id="7213"/>
    <lineage>
        <taxon>Eukaryota</taxon>
        <taxon>Metazoa</taxon>
        <taxon>Ecdysozoa</taxon>
        <taxon>Arthropoda</taxon>
        <taxon>Hexapoda</taxon>
        <taxon>Insecta</taxon>
        <taxon>Pterygota</taxon>
        <taxon>Neoptera</taxon>
        <taxon>Endopterygota</taxon>
        <taxon>Diptera</taxon>
        <taxon>Brachycera</taxon>
        <taxon>Muscomorpha</taxon>
        <taxon>Tephritoidea</taxon>
        <taxon>Tephritidae</taxon>
        <taxon>Ceratitis</taxon>
        <taxon>Ceratitis</taxon>
    </lineage>
</organism>
<feature type="compositionally biased region" description="Polar residues" evidence="12">
    <location>
        <begin position="1491"/>
        <end position="1507"/>
    </location>
</feature>
<feature type="compositionally biased region" description="Low complexity" evidence="12">
    <location>
        <begin position="335"/>
        <end position="351"/>
    </location>
</feature>
<evidence type="ECO:0000256" key="1">
    <source>
        <dbReference type="ARBA" id="ARBA00003843"/>
    </source>
</evidence>
<feature type="region of interest" description="Disordered" evidence="12">
    <location>
        <begin position="331"/>
        <end position="351"/>
    </location>
</feature>
<feature type="region of interest" description="Disordered" evidence="12">
    <location>
        <begin position="358"/>
        <end position="377"/>
    </location>
</feature>
<evidence type="ECO:0000256" key="4">
    <source>
        <dbReference type="ARBA" id="ARBA00022614"/>
    </source>
</evidence>
<evidence type="ECO:0000256" key="6">
    <source>
        <dbReference type="ARBA" id="ARBA00023069"/>
    </source>
</evidence>
<comment type="similarity">
    <text evidence="3">Belongs to the DNAAF1 family.</text>
</comment>
<feature type="compositionally biased region" description="Basic and acidic residues" evidence="12">
    <location>
        <begin position="1196"/>
        <end position="1218"/>
    </location>
</feature>
<evidence type="ECO:0000256" key="11">
    <source>
        <dbReference type="SAM" id="Coils"/>
    </source>
</evidence>
<dbReference type="SUPFAM" id="SSF52075">
    <property type="entry name" value="Outer arm dynein light chain 1"/>
    <property type="match status" value="1"/>
</dbReference>
<gene>
    <name evidence="13" type="primary">DAAF1</name>
</gene>
<dbReference type="OrthoDB" id="1904536at2759"/>
<feature type="compositionally biased region" description="Basic and acidic residues" evidence="12">
    <location>
        <begin position="300"/>
        <end position="309"/>
    </location>
</feature>
<dbReference type="GO" id="GO:0035082">
    <property type="term" value="P:axoneme assembly"/>
    <property type="evidence" value="ECO:0007669"/>
    <property type="project" value="TreeGrafter"/>
</dbReference>
<dbReference type="InterPro" id="IPR032675">
    <property type="entry name" value="LRR_dom_sf"/>
</dbReference>
<dbReference type="PROSITE" id="PS51450">
    <property type="entry name" value="LRR"/>
    <property type="match status" value="5"/>
</dbReference>
<sequence length="1682" mass="191688">MERYYVSGDRKGSQLCETVGNEKTERKEITGLTRITKKRLKELCKKDKLYQTPALNDVLYLHYQGIDCIECLEEYTGLKCLWLECNAISEIQGLDNQKQLKCLFLQNNLIKRIENLENCTELDTLNLASNHIKKIENCGFEVLPVLSTLNLSSNYLKDFDGLKDLENCQTLSVLDLSNNRIDDILVVKIFAKMPQLRVLVLQGNPVVSKLPQYRKTLILECKELTYLDSRPVFPKDRACAEAWKAGGYEGERKENERWNRMERKKIRDSVNATIRMRNKHRPPDQQDPTFNSSDSEEESTEVKQHRQAEVDAGINMELGIWEEVVNEDTKSETASSDLNVSSSTSVLSTTDSNANISVNSKSLESRTNLDRDEKVMNNSTETKLQVLDIATEGNMESILKVVETDNEAKERSEAGQKGLKKVNTEPKRVLIEELADPAAANEESVVDLTSRVVERLLDKEILPAVIEHADRLNKRQTIHNLSDSDDAGKDEYTDTVNAICQITMNDLSTPTPKKRIKLQIETEENLDALEIEEEEMEFGENLEVEIEQREYCVEREVEKTGDEVEHVIPKTAEEIKFEQKCAEVNQKVVEDFEQLSISMNDFFEEMQKDKEAAASEVSCAERACEIECVVNNIAVVETQDPVLLMLHREPSPERYIVTIVEHTSVAQLGDDVEREKSAETDKDTNESHKDENSVDMPPEASSVEKHNLSNSKALELEPSRVCDVPGDHADLPAPTIELVVDYGKKADTEETKEFATDAAPNFSRLQPTAQASFEREERELRQLLQKLENENERLYKINDAYRRALEEDIREEIKYKDKESSENANKICGEIVKDLLDELSILEQRNEQPPKPKCYEFGDIESDEEYSYTDPPKASEPPVRSIREVLGSFNELLQEITRKNKAEAECKEREGTEAIQRQHASTEAEKAKSLQNLLNSTNLREFNSDTNETLDQQIAVERKRESERVRKLVDRVYAQKDKYNDTLEVVNGKLVVVKKDTGEIEELPTSKLEYSDSEDTDDYESANSDNDNENEATHLWDAKVKREENVAGSFKLPYRPTERIPALQLIQRTNALKEKEYAELEAAEEAENEQFYSLEPTKPTEFHDIDDEFIDKLDFEKASLEKQNVDGVVVEAARSYTDLKQILDKDKQELRLTDDENCVLERMKRRTGDLQTEAKQTTDSLTAEENELLHKLVQRTKEREKEQQETRHSQTELHESKVKPTLSKQTMKILELKQNPSQTDETQQDNASGFMNIKQLDAQFPIPHAFRSMLDDYDLGSVSASKLSFAEPQPEITVLYSKETKEPEEEPYECELNSGLFRNPLELSRGGVAAASRECDDEVFLELDTSYEDVPPTSDELENAETAELCKQLVTAELILEKKVNEVPRQLSVIPSSPRQACNVLHEKHERLRDVAVSVLKFDGSNYEEYGIDQETARGVVAYEKMLNYGMPEVVEEFLDAPMDEQEMMKSVTEALQRNEMKEVPEDKPVVGDNMSRQKTASSLTEEYKQTIPSSDCNAQQIERKPQELPDFAEMTKQNVNKLEHLEDEISNYLTDITAHLQTQVGAKRTLHEAELQEISDEYKDFPVVQRKIAVANETTATPAETHAANVKPSASGLERARSLTNLLKSPILRQFNEDTNESLDAQIQAAQANQFDLIECNLEVINADGEVVNEISVNAEITYNP</sequence>
<feature type="region of interest" description="Disordered" evidence="12">
    <location>
        <begin position="269"/>
        <end position="311"/>
    </location>
</feature>
<dbReference type="InterPro" id="IPR001611">
    <property type="entry name" value="Leu-rich_rpt"/>
</dbReference>
<evidence type="ECO:0000256" key="9">
    <source>
        <dbReference type="ARBA" id="ARBA00030843"/>
    </source>
</evidence>
<evidence type="ECO:0000256" key="7">
    <source>
        <dbReference type="ARBA" id="ARBA00023273"/>
    </source>
</evidence>
<accession>W8AJR8</accession>
<reference evidence="13" key="2">
    <citation type="journal article" date="2014" name="BMC Genomics">
        <title>A genomic perspective to assessing quality of mass-reared SIT flies used in Mediterranean fruit fly (Ceratitis capitata) eradication in California.</title>
        <authorList>
            <person name="Calla B."/>
            <person name="Hall B."/>
            <person name="Hou S."/>
            <person name="Geib S.M."/>
        </authorList>
    </citation>
    <scope>NUCLEOTIDE SEQUENCE</scope>
</reference>
<evidence type="ECO:0000256" key="5">
    <source>
        <dbReference type="ARBA" id="ARBA00022737"/>
    </source>
</evidence>
<dbReference type="FunFam" id="3.80.10.10:FF:000331">
    <property type="entry name" value="Dynein assembly factor 1, axonemal homolog"/>
    <property type="match status" value="1"/>
</dbReference>
<dbReference type="Gene3D" id="3.80.10.10">
    <property type="entry name" value="Ribonuclease Inhibitor"/>
    <property type="match status" value="2"/>
</dbReference>
<comment type="subcellular location">
    <subcellularLocation>
        <location evidence="2">Cell projection</location>
        <location evidence="2">Cilium</location>
    </subcellularLocation>
</comment>
<feature type="region of interest" description="Disordered" evidence="12">
    <location>
        <begin position="1004"/>
        <end position="1030"/>
    </location>
</feature>
<dbReference type="GO" id="GO:0005930">
    <property type="term" value="C:axoneme"/>
    <property type="evidence" value="ECO:0007669"/>
    <property type="project" value="TreeGrafter"/>
</dbReference>
<dbReference type="PANTHER" id="PTHR45973:SF9">
    <property type="entry name" value="LEUCINE-RICH REPEAT-CONTAINING PROTEIN 46"/>
    <property type="match status" value="1"/>
</dbReference>
<feature type="compositionally biased region" description="Basic and acidic residues" evidence="12">
    <location>
        <begin position="363"/>
        <end position="375"/>
    </location>
</feature>
<dbReference type="SMART" id="SM00365">
    <property type="entry name" value="LRR_SD22"/>
    <property type="match status" value="3"/>
</dbReference>
<dbReference type="Pfam" id="PF14580">
    <property type="entry name" value="LRR_9"/>
    <property type="match status" value="1"/>
</dbReference>
<comment type="function">
    <text evidence="1">Cilium-specific protein required for cilia structures.</text>
</comment>
<evidence type="ECO:0000256" key="10">
    <source>
        <dbReference type="ARBA" id="ARBA00031862"/>
    </source>
</evidence>
<evidence type="ECO:0000256" key="12">
    <source>
        <dbReference type="SAM" id="MobiDB-lite"/>
    </source>
</evidence>
<feature type="compositionally biased region" description="Basic and acidic residues" evidence="12">
    <location>
        <begin position="671"/>
        <end position="692"/>
    </location>
</feature>
<feature type="region of interest" description="Disordered" evidence="12">
    <location>
        <begin position="1196"/>
        <end position="1223"/>
    </location>
</feature>
<feature type="compositionally biased region" description="Acidic residues" evidence="12">
    <location>
        <begin position="1011"/>
        <end position="1030"/>
    </location>
</feature>
<protein>
    <recommendedName>
        <fullName evidence="8">Dynein axonemal assembly factor 1 homolog</fullName>
    </recommendedName>
    <alternativeName>
        <fullName evidence="10">Defective transmitter-recycling protein</fullName>
    </alternativeName>
    <alternativeName>
        <fullName evidence="9">Leucine-rich repeat-containing protein 50 homolog</fullName>
    </alternativeName>
</protein>
<evidence type="ECO:0000256" key="3">
    <source>
        <dbReference type="ARBA" id="ARBA00006453"/>
    </source>
</evidence>
<keyword evidence="4" id="KW-0433">Leucine-rich repeat</keyword>
<feature type="region of interest" description="Disordered" evidence="12">
    <location>
        <begin position="668"/>
        <end position="718"/>
    </location>
</feature>
<dbReference type="GO" id="GO:0070840">
    <property type="term" value="F:dynein complex binding"/>
    <property type="evidence" value="ECO:0007669"/>
    <property type="project" value="TreeGrafter"/>
</dbReference>
<feature type="coiled-coil region" evidence="11">
    <location>
        <begin position="1063"/>
        <end position="1090"/>
    </location>
</feature>
<name>W8AJR8_CERCA</name>
<evidence type="ECO:0000313" key="13">
    <source>
        <dbReference type="EMBL" id="JAB86012.1"/>
    </source>
</evidence>
<feature type="region of interest" description="Disordered" evidence="12">
    <location>
        <begin position="1483"/>
        <end position="1507"/>
    </location>
</feature>